<accession>A0A835AEH8</accession>
<dbReference type="InterPro" id="IPR050796">
    <property type="entry name" value="SCF_F-box_component"/>
</dbReference>
<dbReference type="SMART" id="SM00256">
    <property type="entry name" value="FBOX"/>
    <property type="match status" value="1"/>
</dbReference>
<dbReference type="Pfam" id="PF07734">
    <property type="entry name" value="FBA_1"/>
    <property type="match status" value="1"/>
</dbReference>
<dbReference type="Gene3D" id="1.20.1280.50">
    <property type="match status" value="1"/>
</dbReference>
<dbReference type="InterPro" id="IPR006527">
    <property type="entry name" value="F-box-assoc_dom_typ1"/>
</dbReference>
<dbReference type="SUPFAM" id="SSF81383">
    <property type="entry name" value="F-box domain"/>
    <property type="match status" value="1"/>
</dbReference>
<gene>
    <name evidence="2" type="ORF">HU200_063000</name>
</gene>
<dbReference type="Proteomes" id="UP000636709">
    <property type="component" value="Unassembled WGS sequence"/>
</dbReference>
<evidence type="ECO:0000259" key="1">
    <source>
        <dbReference type="SMART" id="SM00256"/>
    </source>
</evidence>
<organism evidence="2 3">
    <name type="scientific">Digitaria exilis</name>
    <dbReference type="NCBI Taxonomy" id="1010633"/>
    <lineage>
        <taxon>Eukaryota</taxon>
        <taxon>Viridiplantae</taxon>
        <taxon>Streptophyta</taxon>
        <taxon>Embryophyta</taxon>
        <taxon>Tracheophyta</taxon>
        <taxon>Spermatophyta</taxon>
        <taxon>Magnoliopsida</taxon>
        <taxon>Liliopsida</taxon>
        <taxon>Poales</taxon>
        <taxon>Poaceae</taxon>
        <taxon>PACMAD clade</taxon>
        <taxon>Panicoideae</taxon>
        <taxon>Panicodae</taxon>
        <taxon>Paniceae</taxon>
        <taxon>Anthephorinae</taxon>
        <taxon>Digitaria</taxon>
    </lineage>
</organism>
<protein>
    <recommendedName>
        <fullName evidence="1">F-box domain-containing protein</fullName>
    </recommendedName>
</protein>
<reference evidence="2" key="1">
    <citation type="submission" date="2020-07" db="EMBL/GenBank/DDBJ databases">
        <title>Genome sequence and genetic diversity analysis of an under-domesticated orphan crop, white fonio (Digitaria exilis).</title>
        <authorList>
            <person name="Bennetzen J.L."/>
            <person name="Chen S."/>
            <person name="Ma X."/>
            <person name="Wang X."/>
            <person name="Yssel A.E.J."/>
            <person name="Chaluvadi S.R."/>
            <person name="Johnson M."/>
            <person name="Gangashetty P."/>
            <person name="Hamidou F."/>
            <person name="Sanogo M.D."/>
            <person name="Zwaenepoel A."/>
            <person name="Wallace J."/>
            <person name="Van De Peer Y."/>
            <person name="Van Deynze A."/>
        </authorList>
    </citation>
    <scope>NUCLEOTIDE SEQUENCE</scope>
    <source>
        <tissue evidence="2">Leaves</tissue>
    </source>
</reference>
<dbReference type="NCBIfam" id="TIGR01640">
    <property type="entry name" value="F_box_assoc_1"/>
    <property type="match status" value="1"/>
</dbReference>
<name>A0A835AEH8_9POAL</name>
<dbReference type="InterPro" id="IPR017451">
    <property type="entry name" value="F-box-assoc_interact_dom"/>
</dbReference>
<dbReference type="EMBL" id="JACEFO010002671">
    <property type="protein sequence ID" value="KAF8652055.1"/>
    <property type="molecule type" value="Genomic_DNA"/>
</dbReference>
<evidence type="ECO:0000313" key="3">
    <source>
        <dbReference type="Proteomes" id="UP000636709"/>
    </source>
</evidence>
<dbReference type="Pfam" id="PF00646">
    <property type="entry name" value="F-box"/>
    <property type="match status" value="1"/>
</dbReference>
<dbReference type="InterPro" id="IPR036047">
    <property type="entry name" value="F-box-like_dom_sf"/>
</dbReference>
<dbReference type="InterPro" id="IPR001810">
    <property type="entry name" value="F-box_dom"/>
</dbReference>
<dbReference type="OrthoDB" id="5319261at2759"/>
<dbReference type="AlphaFoldDB" id="A0A835AEH8"/>
<keyword evidence="3" id="KW-1185">Reference proteome</keyword>
<feature type="domain" description="F-box" evidence="1">
    <location>
        <begin position="29"/>
        <end position="69"/>
    </location>
</feature>
<dbReference type="PANTHER" id="PTHR31672">
    <property type="entry name" value="BNACNNG10540D PROTEIN"/>
    <property type="match status" value="1"/>
</dbReference>
<dbReference type="PANTHER" id="PTHR31672:SF13">
    <property type="entry name" value="F-BOX PROTEIN CPR30-LIKE"/>
    <property type="match status" value="1"/>
</dbReference>
<sequence length="389" mass="44092">MYLKVNKRKDNLKICESTAKMLQHQPFEIPDEVVREILIWLPVEFLARFKSVSKAWLAIISDPSFVPAHLQCSKKKEKQNPSSFLITPHILLHFPAGEFGAVAPMAHCDGLLLLPTDTKVYVFNPATKDAIALPQSQRNMMRHYGCLSVGLGLDTSTGKYKVARTFHRSCDDGPMEIFTMGMEVFTINGENGSWRETSVDLPYPILGSQAGIYCKGCLFFFIDKNNQQIPPQRLLRFSLLDETFGVTPLLTNLYPSVDDEDIFVNELDGELCASLFSKVLQRVLIFTTSHVVDPRWDIRYIINVDVECDPMASLGSSRILLRHGCRVFRYNLKTGRLEEGEIFDMRDIRYLGPGEDALGHAWENLSWFDLISYTESLVPVTLKASSWAL</sequence>
<evidence type="ECO:0000313" key="2">
    <source>
        <dbReference type="EMBL" id="KAF8652055.1"/>
    </source>
</evidence>
<comment type="caution">
    <text evidence="2">The sequence shown here is derived from an EMBL/GenBank/DDBJ whole genome shotgun (WGS) entry which is preliminary data.</text>
</comment>
<dbReference type="CDD" id="cd22157">
    <property type="entry name" value="F-box_AtFBW1-like"/>
    <property type="match status" value="1"/>
</dbReference>
<proteinExistence type="predicted"/>